<reference evidence="3 4" key="1">
    <citation type="submission" date="2016-09" db="EMBL/GenBank/DDBJ databases">
        <title>Extensive genetic diversity and differential bi-allelic expression allows diatom success in the polar Southern Ocean.</title>
        <authorList>
            <consortium name="DOE Joint Genome Institute"/>
            <person name="Mock T."/>
            <person name="Otillar R.P."/>
            <person name="Strauss J."/>
            <person name="Dupont C."/>
            <person name="Frickenhaus S."/>
            <person name="Maumus F."/>
            <person name="Mcmullan M."/>
            <person name="Sanges R."/>
            <person name="Schmutz J."/>
            <person name="Toseland A."/>
            <person name="Valas R."/>
            <person name="Veluchamy A."/>
            <person name="Ward B.J."/>
            <person name="Allen A."/>
            <person name="Barry K."/>
            <person name="Falciatore A."/>
            <person name="Ferrante M."/>
            <person name="Fortunato A.E."/>
            <person name="Gloeckner G."/>
            <person name="Gruber A."/>
            <person name="Hipkin R."/>
            <person name="Janech M."/>
            <person name="Kroth P."/>
            <person name="Leese F."/>
            <person name="Lindquist E."/>
            <person name="Lyon B.R."/>
            <person name="Martin J."/>
            <person name="Mayer C."/>
            <person name="Parker M."/>
            <person name="Quesneville H."/>
            <person name="Raymond J."/>
            <person name="Uhlig C."/>
            <person name="Valentin K.U."/>
            <person name="Worden A.Z."/>
            <person name="Armbrust E.V."/>
            <person name="Bowler C."/>
            <person name="Green B."/>
            <person name="Moulton V."/>
            <person name="Van Oosterhout C."/>
            <person name="Grigoriev I."/>
        </authorList>
    </citation>
    <scope>NUCLEOTIDE SEQUENCE [LARGE SCALE GENOMIC DNA]</scope>
    <source>
        <strain evidence="3 4">CCMP1102</strain>
    </source>
</reference>
<feature type="compositionally biased region" description="Low complexity" evidence="1">
    <location>
        <begin position="24"/>
        <end position="35"/>
    </location>
</feature>
<keyword evidence="2" id="KW-0472">Membrane</keyword>
<sequence length="391" mass="43437">MVTFLETEDPLHQGQLPSHTVPGTSSPSATTMATTSNRSTITKMMKERSHPHRITSLNYVIANGDETTRFLLKKKQENYKYLTVKILKEQQQQHLAGLHFEAMYDHLLYMPSITLTLMTGILGVLVKSTLVPSDRTQTFFALCIATIAVLSTFIQSLTKQLNLGGRAGFHESASTALKKLYERTELSSREAQYNSIHKALKTDSRLSVGSNLTQVIAAAEKEDCSTDGSEEEGCNTAANVVSSPPEVDTKVDNKASDGTKESITSQFFQAVDGCNSVIPIKISHAFDMIDARVNLVNKSMLKDKKHSKVNWSEVLPAIYYQLTQTFLEYPYFPICLPQPKWSVDKALEDFKKSLESGEHNHADLASSLLDRAEIIGEKMPLIEGDNDDELV</sequence>
<evidence type="ECO:0000313" key="4">
    <source>
        <dbReference type="Proteomes" id="UP000095751"/>
    </source>
</evidence>
<dbReference type="Proteomes" id="UP000095751">
    <property type="component" value="Unassembled WGS sequence"/>
</dbReference>
<evidence type="ECO:0000256" key="1">
    <source>
        <dbReference type="SAM" id="MobiDB-lite"/>
    </source>
</evidence>
<feature type="region of interest" description="Disordered" evidence="1">
    <location>
        <begin position="223"/>
        <end position="257"/>
    </location>
</feature>
<name>A0A1E7FID0_9STRA</name>
<keyword evidence="2" id="KW-0812">Transmembrane</keyword>
<feature type="compositionally biased region" description="Basic and acidic residues" evidence="1">
    <location>
        <begin position="247"/>
        <end position="257"/>
    </location>
</feature>
<dbReference type="OrthoDB" id="52460at2759"/>
<feature type="region of interest" description="Disordered" evidence="1">
    <location>
        <begin position="1"/>
        <end position="35"/>
    </location>
</feature>
<dbReference type="InParanoid" id="A0A1E7FID0"/>
<gene>
    <name evidence="3" type="ORF">FRACYDRAFT_238313</name>
</gene>
<dbReference type="EMBL" id="KV784357">
    <property type="protein sequence ID" value="OEU17884.1"/>
    <property type="molecule type" value="Genomic_DNA"/>
</dbReference>
<keyword evidence="4" id="KW-1185">Reference proteome</keyword>
<keyword evidence="2" id="KW-1133">Transmembrane helix</keyword>
<dbReference type="AlphaFoldDB" id="A0A1E7FID0"/>
<proteinExistence type="predicted"/>
<dbReference type="KEGG" id="fcy:FRACYDRAFT_238313"/>
<evidence type="ECO:0000256" key="2">
    <source>
        <dbReference type="SAM" id="Phobius"/>
    </source>
</evidence>
<evidence type="ECO:0000313" key="3">
    <source>
        <dbReference type="EMBL" id="OEU17884.1"/>
    </source>
</evidence>
<organism evidence="3 4">
    <name type="scientific">Fragilariopsis cylindrus CCMP1102</name>
    <dbReference type="NCBI Taxonomy" id="635003"/>
    <lineage>
        <taxon>Eukaryota</taxon>
        <taxon>Sar</taxon>
        <taxon>Stramenopiles</taxon>
        <taxon>Ochrophyta</taxon>
        <taxon>Bacillariophyta</taxon>
        <taxon>Bacillariophyceae</taxon>
        <taxon>Bacillariophycidae</taxon>
        <taxon>Bacillariales</taxon>
        <taxon>Bacillariaceae</taxon>
        <taxon>Fragilariopsis</taxon>
    </lineage>
</organism>
<protein>
    <submittedName>
        <fullName evidence="3">Uncharacterized protein</fullName>
    </submittedName>
</protein>
<feature type="transmembrane region" description="Helical" evidence="2">
    <location>
        <begin position="107"/>
        <end position="126"/>
    </location>
</feature>
<feature type="transmembrane region" description="Helical" evidence="2">
    <location>
        <begin position="138"/>
        <end position="157"/>
    </location>
</feature>
<accession>A0A1E7FID0</accession>